<accession>X0GVT3</accession>
<dbReference type="HOGENOM" id="CLU_3359754_0_0_1"/>
<organism evidence="1">
    <name type="scientific">Fusarium oxysporum f. sp. conglutinans race 2 54008</name>
    <dbReference type="NCBI Taxonomy" id="1089457"/>
    <lineage>
        <taxon>Eukaryota</taxon>
        <taxon>Fungi</taxon>
        <taxon>Dikarya</taxon>
        <taxon>Ascomycota</taxon>
        <taxon>Pezizomycotina</taxon>
        <taxon>Sordariomycetes</taxon>
        <taxon>Hypocreomycetidae</taxon>
        <taxon>Hypocreales</taxon>
        <taxon>Nectriaceae</taxon>
        <taxon>Fusarium</taxon>
        <taxon>Fusarium oxysporum species complex</taxon>
    </lineage>
</organism>
<protein>
    <submittedName>
        <fullName evidence="1">Uncharacterized protein</fullName>
    </submittedName>
</protein>
<reference evidence="1" key="2">
    <citation type="submission" date="2014-03" db="EMBL/GenBank/DDBJ databases">
        <title>The Genome Annotation of Fusarium oxysporum PHW808.</title>
        <authorList>
            <consortium name="The Broad Institute Genomics Platform"/>
            <person name="Ma L.-J."/>
            <person name="Corby-Kistler H."/>
            <person name="Broz K."/>
            <person name="Gale L.R."/>
            <person name="Jonkers W."/>
            <person name="O'Donnell K."/>
            <person name="Ploetz R."/>
            <person name="Steinberg C."/>
            <person name="Schwartz D.C."/>
            <person name="VanEtten H."/>
            <person name="Zhou S."/>
            <person name="Young S.K."/>
            <person name="Zeng Q."/>
            <person name="Gargeya S."/>
            <person name="Fitzgerald M."/>
            <person name="Abouelleil A."/>
            <person name="Alvarado L."/>
            <person name="Chapman S.B."/>
            <person name="Gainer-Dewar J."/>
            <person name="Goldberg J."/>
            <person name="Griggs A."/>
            <person name="Gujja S."/>
            <person name="Hansen M."/>
            <person name="Howarth C."/>
            <person name="Imamovic A."/>
            <person name="Ireland A."/>
            <person name="Larimer J."/>
            <person name="McCowan C."/>
            <person name="Murphy C."/>
            <person name="Pearson M."/>
            <person name="Poon T.W."/>
            <person name="Priest M."/>
            <person name="Roberts A."/>
            <person name="Saif S."/>
            <person name="Shea T."/>
            <person name="Sykes S."/>
            <person name="Wortman J."/>
            <person name="Nusbaum C."/>
            <person name="Birren B."/>
        </authorList>
    </citation>
    <scope>NUCLEOTIDE SEQUENCE</scope>
    <source>
        <strain evidence="1">54008</strain>
    </source>
</reference>
<gene>
    <name evidence="1" type="ORF">FOPG_19700</name>
</gene>
<reference evidence="1" key="1">
    <citation type="submission" date="2011-11" db="EMBL/GenBank/DDBJ databases">
        <title>The Genome Sequence of Fusarium oxysporum PHW808.</title>
        <authorList>
            <consortium name="The Broad Institute Genome Sequencing Platform"/>
            <person name="Ma L.-J."/>
            <person name="Gale L.R."/>
            <person name="Schwartz D.C."/>
            <person name="Zhou S."/>
            <person name="Corby-Kistler H."/>
            <person name="Young S.K."/>
            <person name="Zeng Q."/>
            <person name="Gargeya S."/>
            <person name="Fitzgerald M."/>
            <person name="Haas B."/>
            <person name="Abouelleil A."/>
            <person name="Alvarado L."/>
            <person name="Arachchi H.M."/>
            <person name="Berlin A."/>
            <person name="Brown A."/>
            <person name="Chapman S.B."/>
            <person name="Chen Z."/>
            <person name="Dunbar C."/>
            <person name="Freedman E."/>
            <person name="Gearin G."/>
            <person name="Goldberg J."/>
            <person name="Griggs A."/>
            <person name="Gujja S."/>
            <person name="Heiman D."/>
            <person name="Howarth C."/>
            <person name="Larson L."/>
            <person name="Lui A."/>
            <person name="MacDonald P.J.P."/>
            <person name="Montmayeur A."/>
            <person name="Murphy C."/>
            <person name="Neiman D."/>
            <person name="Pearson M."/>
            <person name="Priest M."/>
            <person name="Roberts A."/>
            <person name="Saif S."/>
            <person name="Shea T."/>
            <person name="Shenoy N."/>
            <person name="Sisk P."/>
            <person name="Stolte C."/>
            <person name="Sykes S."/>
            <person name="Wortman J."/>
            <person name="Nusbaum C."/>
            <person name="Birren B."/>
        </authorList>
    </citation>
    <scope>NUCLEOTIDE SEQUENCE [LARGE SCALE GENOMIC DNA]</scope>
    <source>
        <strain evidence="1">54008</strain>
    </source>
</reference>
<proteinExistence type="predicted"/>
<evidence type="ECO:0000313" key="1">
    <source>
        <dbReference type="EMBL" id="EXL64030.1"/>
    </source>
</evidence>
<name>X0GVT3_FUSOX</name>
<sequence>MDLAFEISKLGTLLRPAISNMPSTSLSQANGNSTTN</sequence>
<dbReference type="Proteomes" id="UP000030676">
    <property type="component" value="Unassembled WGS sequence"/>
</dbReference>
<dbReference type="AlphaFoldDB" id="X0GVT3"/>
<dbReference type="EMBL" id="KK034436">
    <property type="protein sequence ID" value="EXL64030.1"/>
    <property type="molecule type" value="Genomic_DNA"/>
</dbReference>